<dbReference type="OrthoDB" id="539213at2759"/>
<reference evidence="3" key="1">
    <citation type="journal article" date="2021" name="Genome Biol. Evol.">
        <title>The assembled and annotated genome of the fairy-ring fungus Marasmius oreades.</title>
        <authorList>
            <person name="Hiltunen M."/>
            <person name="Ament-Velasquez S.L."/>
            <person name="Johannesson H."/>
        </authorList>
    </citation>
    <scope>NUCLEOTIDE SEQUENCE</scope>
    <source>
        <strain evidence="3">03SP1</strain>
    </source>
</reference>
<sequence>MTRSRSLFSFSLQSSALRGDYERVEHALQAGADVNVLDASGKGAVMCAIAGEHWNNIEISSVMTPDRVKILEILLEHAENSLYAFNAPQRGFNGVTPLGMAAWLNSEIAVRLLLDNSSGVVDVDGMDSHGATPLMYAARDGNLDIVRILLQHGARPDFRDKNHRTSVQYALYHPRILHACESLLRSHRHHENQGSPLTSTIDLSLPQTSSGKLLRSTASLLQAVVSSDVDSVKSLLSHSSNASTPILINQPDSYGWSPIHHCSSARNLSREILDSLYCAGADVSLFTSKEHYTPLHCLAFSSSDDVYDFAIHLIRDLRAPLSATDRQGATCIHIVAEHGSNVDLLRAFLECDTTGRIREMRDNNGMTPLDLARPQFREVIGLATESFRPESALSISTIRPRLLSFPSSDCVVQTRQDDDALSLCDFDAVTAAHQLIDNLRITSPSLHHDCNSVHINHIENLIRETSQLSTAIIRNLRCRSKCASKAVKNVAWESSIVDDLLQAVSVAANDKLLAQGLGDSIRVGHCHRESEDSQLTAVSVTESKDESPALVVEQDRQQWEKSTQQQVESVKNKTSSPGSSSSFFQGWFRRKSITRRTRGKAGQPDLSSLPVDSARSLRTEAPSEAQMWLAESADMTLRSSSVVLDAARNELFTIKEGLVSASQFIASSERSITRAERIIAKAIKKRKGLLADLRTHSKNPAKDLFIRPKNTSSHLLDSNLSSKASLTSLYSVASVNSETSTSCHHYHPPSSFEAIIAENDDEETKAIRRLILRKIEARTDGALDEVEKATPRLRVVTETVRGVKRRACLTIDVSRTR</sequence>
<evidence type="ECO:0000256" key="2">
    <source>
        <dbReference type="SAM" id="MobiDB-lite"/>
    </source>
</evidence>
<dbReference type="Proteomes" id="UP001049176">
    <property type="component" value="Chromosome 7"/>
</dbReference>
<dbReference type="SUPFAM" id="SSF48403">
    <property type="entry name" value="Ankyrin repeat"/>
    <property type="match status" value="1"/>
</dbReference>
<protein>
    <recommendedName>
        <fullName evidence="5">Ankyrin</fullName>
    </recommendedName>
</protein>
<feature type="region of interest" description="Disordered" evidence="2">
    <location>
        <begin position="556"/>
        <end position="614"/>
    </location>
</feature>
<dbReference type="RefSeq" id="XP_043006397.1">
    <property type="nucleotide sequence ID" value="XM_043156610.1"/>
</dbReference>
<dbReference type="KEGG" id="more:E1B28_011559"/>
<feature type="repeat" description="ANK" evidence="1">
    <location>
        <begin position="129"/>
        <end position="161"/>
    </location>
</feature>
<accession>A0A9P7UPQ2</accession>
<dbReference type="SMART" id="SM00248">
    <property type="entry name" value="ANK"/>
    <property type="match status" value="6"/>
</dbReference>
<proteinExistence type="predicted"/>
<keyword evidence="1" id="KW-0040">ANK repeat</keyword>
<gene>
    <name evidence="3" type="ORF">E1B28_011559</name>
</gene>
<dbReference type="PROSITE" id="PS50297">
    <property type="entry name" value="ANK_REP_REGION"/>
    <property type="match status" value="1"/>
</dbReference>
<keyword evidence="4" id="KW-1185">Reference proteome</keyword>
<feature type="compositionally biased region" description="Basic residues" evidence="2">
    <location>
        <begin position="588"/>
        <end position="599"/>
    </location>
</feature>
<dbReference type="Gene3D" id="1.25.40.20">
    <property type="entry name" value="Ankyrin repeat-containing domain"/>
    <property type="match status" value="2"/>
</dbReference>
<dbReference type="AlphaFoldDB" id="A0A9P7UPQ2"/>
<evidence type="ECO:0000256" key="1">
    <source>
        <dbReference type="PROSITE-ProRule" id="PRU00023"/>
    </source>
</evidence>
<dbReference type="PROSITE" id="PS50088">
    <property type="entry name" value="ANK_REPEAT"/>
    <property type="match status" value="1"/>
</dbReference>
<dbReference type="GeneID" id="66080634"/>
<comment type="caution">
    <text evidence="3">The sequence shown here is derived from an EMBL/GenBank/DDBJ whole genome shotgun (WGS) entry which is preliminary data.</text>
</comment>
<name>A0A9P7UPQ2_9AGAR</name>
<dbReference type="InterPro" id="IPR002110">
    <property type="entry name" value="Ankyrin_rpt"/>
</dbReference>
<dbReference type="PANTHER" id="PTHR24184:SF11">
    <property type="entry name" value="ANKYRIN REPEAT AND SOCS BOX CONTAINING 3"/>
    <property type="match status" value="1"/>
</dbReference>
<dbReference type="EMBL" id="CM032187">
    <property type="protein sequence ID" value="KAG7089927.1"/>
    <property type="molecule type" value="Genomic_DNA"/>
</dbReference>
<organism evidence="3 4">
    <name type="scientific">Marasmius oreades</name>
    <name type="common">fairy-ring Marasmius</name>
    <dbReference type="NCBI Taxonomy" id="181124"/>
    <lineage>
        <taxon>Eukaryota</taxon>
        <taxon>Fungi</taxon>
        <taxon>Dikarya</taxon>
        <taxon>Basidiomycota</taxon>
        <taxon>Agaricomycotina</taxon>
        <taxon>Agaricomycetes</taxon>
        <taxon>Agaricomycetidae</taxon>
        <taxon>Agaricales</taxon>
        <taxon>Marasmiineae</taxon>
        <taxon>Marasmiaceae</taxon>
        <taxon>Marasmius</taxon>
    </lineage>
</organism>
<evidence type="ECO:0000313" key="4">
    <source>
        <dbReference type="Proteomes" id="UP001049176"/>
    </source>
</evidence>
<dbReference type="PANTHER" id="PTHR24184">
    <property type="entry name" value="SI:CH211-189E2.2"/>
    <property type="match status" value="1"/>
</dbReference>
<evidence type="ECO:0008006" key="5">
    <source>
        <dbReference type="Google" id="ProtNLM"/>
    </source>
</evidence>
<evidence type="ECO:0000313" key="3">
    <source>
        <dbReference type="EMBL" id="KAG7089927.1"/>
    </source>
</evidence>
<dbReference type="InterPro" id="IPR036770">
    <property type="entry name" value="Ankyrin_rpt-contain_sf"/>
</dbReference>
<dbReference type="Pfam" id="PF12796">
    <property type="entry name" value="Ank_2"/>
    <property type="match status" value="1"/>
</dbReference>
<feature type="compositionally biased region" description="Polar residues" evidence="2">
    <location>
        <begin position="560"/>
        <end position="574"/>
    </location>
</feature>